<dbReference type="Proteomes" id="UP000676325">
    <property type="component" value="Unassembled WGS sequence"/>
</dbReference>
<keyword evidence="4" id="KW-0479">Metal-binding</keyword>
<keyword evidence="10" id="KW-1185">Reference proteome</keyword>
<dbReference type="GO" id="GO:0006974">
    <property type="term" value="P:DNA damage response"/>
    <property type="evidence" value="ECO:0007669"/>
    <property type="project" value="TreeGrafter"/>
</dbReference>
<comment type="catalytic activity">
    <reaction evidence="1">
        <text>beta-D-fructose 1-phosphate + H2O = D-fructose + phosphate</text>
        <dbReference type="Rhea" id="RHEA:35603"/>
        <dbReference type="ChEBI" id="CHEBI:15377"/>
        <dbReference type="ChEBI" id="CHEBI:37721"/>
        <dbReference type="ChEBI" id="CHEBI:43474"/>
        <dbReference type="ChEBI" id="CHEBI:138881"/>
    </reaction>
</comment>
<dbReference type="GO" id="GO:0016791">
    <property type="term" value="F:phosphatase activity"/>
    <property type="evidence" value="ECO:0007669"/>
    <property type="project" value="TreeGrafter"/>
</dbReference>
<name>A0A941INZ8_9ACTN</name>
<dbReference type="Gene3D" id="3.40.50.10880">
    <property type="entry name" value="Uncharacterised protein PF01937, DUF89, domain 3"/>
    <property type="match status" value="1"/>
</dbReference>
<dbReference type="EMBL" id="JAGSOH010000108">
    <property type="protein sequence ID" value="MBR7829961.1"/>
    <property type="molecule type" value="Genomic_DNA"/>
</dbReference>
<evidence type="ECO:0000256" key="1">
    <source>
        <dbReference type="ARBA" id="ARBA00001326"/>
    </source>
</evidence>
<comment type="caution">
    <text evidence="9">The sequence shown here is derived from an EMBL/GenBank/DDBJ whole genome shotgun (WGS) entry which is preliminary data.</text>
</comment>
<evidence type="ECO:0000259" key="8">
    <source>
        <dbReference type="Pfam" id="PF01937"/>
    </source>
</evidence>
<comment type="similarity">
    <text evidence="3">Belongs to the damage-control phosphatase family. Sugar phosphate phosphatase III subfamily.</text>
</comment>
<reference evidence="9" key="1">
    <citation type="submission" date="2021-04" db="EMBL/GenBank/DDBJ databases">
        <title>Genome based classification of Actinospica acidithermotolerans sp. nov., an actinobacterium isolated from an Indonesian hot spring.</title>
        <authorList>
            <person name="Kusuma A.B."/>
            <person name="Putra K.E."/>
            <person name="Nafisah S."/>
            <person name="Loh J."/>
            <person name="Nouioui I."/>
            <person name="Goodfellow M."/>
        </authorList>
    </citation>
    <scope>NUCLEOTIDE SEQUENCE</scope>
    <source>
        <strain evidence="9">MGRD01-02</strain>
    </source>
</reference>
<evidence type="ECO:0000256" key="2">
    <source>
        <dbReference type="ARBA" id="ARBA00001936"/>
    </source>
</evidence>
<sequence length="401" mass="43198">MSLAADSLGLPEARVVTAADPAEFAYTVFHDRHPRLFAQVRHALPYGPAQLDALHRLEEETLTGTLQPLDPGAELAAAGDRAEWTEWGAPYFGRGLRWTDVPFLWSESYFYRRLLSATGYFAGPWRGVDPFGPMKADGLAGAAVDRELAAYGALDGMSAAERDSAVLHACVAGNQADLGFQLIAGAPVGVSLIVDDSAAIWAHLNEREPGRVNLVADNAAEELLPDLLLIEHLITTGRATSATVYLKPRPYYVSDAMTQDAVALLRRLVAAPGLAGDAGRRLWGYCTDGRVRFEAPAFFCSPFGFHAFPPEIVAAIGSATLTVFKGDLNYRRLVGDRFWPVTTPFADLTGYLPGPVAALRTCKSEVAVGLTEAAAAALDAGSPDWRFAGRHAVIQFTEVRR</sequence>
<dbReference type="PANTHER" id="PTHR12260">
    <property type="entry name" value="DAMAGE-CONTROL PHOSPHATASE ARMT1"/>
    <property type="match status" value="1"/>
</dbReference>
<accession>A0A941INZ8</accession>
<evidence type="ECO:0000256" key="3">
    <source>
        <dbReference type="ARBA" id="ARBA00009519"/>
    </source>
</evidence>
<evidence type="ECO:0000256" key="5">
    <source>
        <dbReference type="ARBA" id="ARBA00022801"/>
    </source>
</evidence>
<evidence type="ECO:0000256" key="7">
    <source>
        <dbReference type="ARBA" id="ARBA00048809"/>
    </source>
</evidence>
<dbReference type="GO" id="GO:0046872">
    <property type="term" value="F:metal ion binding"/>
    <property type="evidence" value="ECO:0007669"/>
    <property type="project" value="UniProtKB-KW"/>
</dbReference>
<gene>
    <name evidence="9" type="ORF">KDK95_26905</name>
</gene>
<keyword evidence="5" id="KW-0378">Hydrolase</keyword>
<comment type="catalytic activity">
    <reaction evidence="7">
        <text>beta-D-fructose 6-phosphate = dihydroxyacetone + D-glyceraldehyde 3-phosphate</text>
        <dbReference type="Rhea" id="RHEA:28002"/>
        <dbReference type="ChEBI" id="CHEBI:16016"/>
        <dbReference type="ChEBI" id="CHEBI:57634"/>
        <dbReference type="ChEBI" id="CHEBI:59776"/>
    </reaction>
</comment>
<keyword evidence="6" id="KW-0464">Manganese</keyword>
<evidence type="ECO:0000256" key="4">
    <source>
        <dbReference type="ARBA" id="ARBA00022723"/>
    </source>
</evidence>
<dbReference type="InterPro" id="IPR039763">
    <property type="entry name" value="ARMT1"/>
</dbReference>
<protein>
    <submittedName>
        <fullName evidence="9">Protein-glutamate O-methyltransferase family protein</fullName>
    </submittedName>
</protein>
<organism evidence="9 10">
    <name type="scientific">Actinospica acidithermotolerans</name>
    <dbReference type="NCBI Taxonomy" id="2828514"/>
    <lineage>
        <taxon>Bacteria</taxon>
        <taxon>Bacillati</taxon>
        <taxon>Actinomycetota</taxon>
        <taxon>Actinomycetes</taxon>
        <taxon>Catenulisporales</taxon>
        <taxon>Actinospicaceae</taxon>
        <taxon>Actinospica</taxon>
    </lineage>
</organism>
<dbReference type="SUPFAM" id="SSF111321">
    <property type="entry name" value="AF1104-like"/>
    <property type="match status" value="1"/>
</dbReference>
<dbReference type="RefSeq" id="WP_212521094.1">
    <property type="nucleotide sequence ID" value="NZ_JAGSOH010000108.1"/>
</dbReference>
<comment type="cofactor">
    <cofactor evidence="2">
        <name>Mn(2+)</name>
        <dbReference type="ChEBI" id="CHEBI:29035"/>
    </cofactor>
</comment>
<dbReference type="InterPro" id="IPR002791">
    <property type="entry name" value="ARMT1-like_metal-bd"/>
</dbReference>
<dbReference type="AlphaFoldDB" id="A0A941INZ8"/>
<proteinExistence type="inferred from homology"/>
<feature type="domain" description="Damage-control phosphatase ARMT1-like metal-binding" evidence="8">
    <location>
        <begin position="29"/>
        <end position="373"/>
    </location>
</feature>
<evidence type="ECO:0000313" key="9">
    <source>
        <dbReference type="EMBL" id="MBR7829961.1"/>
    </source>
</evidence>
<dbReference type="Pfam" id="PF01937">
    <property type="entry name" value="ARMT1-like_dom"/>
    <property type="match status" value="1"/>
</dbReference>
<evidence type="ECO:0000256" key="6">
    <source>
        <dbReference type="ARBA" id="ARBA00023211"/>
    </source>
</evidence>
<dbReference type="PANTHER" id="PTHR12260:SF6">
    <property type="entry name" value="DAMAGE-CONTROL PHOSPHATASE ARMT1"/>
    <property type="match status" value="1"/>
</dbReference>
<dbReference type="InterPro" id="IPR036075">
    <property type="entry name" value="ARMT-1-like_metal-bd_sf"/>
</dbReference>
<evidence type="ECO:0000313" key="10">
    <source>
        <dbReference type="Proteomes" id="UP000676325"/>
    </source>
</evidence>